<reference evidence="2" key="2">
    <citation type="submission" date="2020-05" db="UniProtKB">
        <authorList>
            <consortium name="EnsemblMetazoa"/>
        </authorList>
    </citation>
    <scope>IDENTIFICATION</scope>
    <source>
        <strain evidence="2">WRAIR2</strain>
    </source>
</reference>
<name>A0A182NGQ1_9DIPT</name>
<dbReference type="VEuPathDB" id="VectorBase:ADIR006824"/>
<feature type="signal peptide" evidence="1">
    <location>
        <begin position="1"/>
        <end position="21"/>
    </location>
</feature>
<proteinExistence type="predicted"/>
<reference evidence="3" key="1">
    <citation type="submission" date="2013-03" db="EMBL/GenBank/DDBJ databases">
        <title>The Genome Sequence of Anopheles dirus WRAIR2.</title>
        <authorList>
            <consortium name="The Broad Institute Genomics Platform"/>
            <person name="Neafsey D.E."/>
            <person name="Walton C."/>
            <person name="Walker B."/>
            <person name="Young S.K."/>
            <person name="Zeng Q."/>
            <person name="Gargeya S."/>
            <person name="Fitzgerald M."/>
            <person name="Haas B."/>
            <person name="Abouelleil A."/>
            <person name="Allen A.W."/>
            <person name="Alvarado L."/>
            <person name="Arachchi H.M."/>
            <person name="Berlin A.M."/>
            <person name="Chapman S.B."/>
            <person name="Gainer-Dewar J."/>
            <person name="Goldberg J."/>
            <person name="Griggs A."/>
            <person name="Gujja S."/>
            <person name="Hansen M."/>
            <person name="Howarth C."/>
            <person name="Imamovic A."/>
            <person name="Ireland A."/>
            <person name="Larimer J."/>
            <person name="McCowan C."/>
            <person name="Murphy C."/>
            <person name="Pearson M."/>
            <person name="Poon T.W."/>
            <person name="Priest M."/>
            <person name="Roberts A."/>
            <person name="Saif S."/>
            <person name="Shea T."/>
            <person name="Sisk P."/>
            <person name="Sykes S."/>
            <person name="Wortman J."/>
            <person name="Nusbaum C."/>
            <person name="Birren B."/>
        </authorList>
    </citation>
    <scope>NUCLEOTIDE SEQUENCE [LARGE SCALE GENOMIC DNA]</scope>
    <source>
        <strain evidence="3">WRAIR2</strain>
    </source>
</reference>
<keyword evidence="1" id="KW-0732">Signal</keyword>
<evidence type="ECO:0000256" key="1">
    <source>
        <dbReference type="SAM" id="SignalP"/>
    </source>
</evidence>
<organism evidence="2 3">
    <name type="scientific">Anopheles dirus</name>
    <dbReference type="NCBI Taxonomy" id="7168"/>
    <lineage>
        <taxon>Eukaryota</taxon>
        <taxon>Metazoa</taxon>
        <taxon>Ecdysozoa</taxon>
        <taxon>Arthropoda</taxon>
        <taxon>Hexapoda</taxon>
        <taxon>Insecta</taxon>
        <taxon>Pterygota</taxon>
        <taxon>Neoptera</taxon>
        <taxon>Endopterygota</taxon>
        <taxon>Diptera</taxon>
        <taxon>Nematocera</taxon>
        <taxon>Culicoidea</taxon>
        <taxon>Culicidae</taxon>
        <taxon>Anophelinae</taxon>
        <taxon>Anopheles</taxon>
    </lineage>
</organism>
<keyword evidence="3" id="KW-1185">Reference proteome</keyword>
<dbReference type="AlphaFoldDB" id="A0A182NGQ1"/>
<dbReference type="Proteomes" id="UP000075884">
    <property type="component" value="Unassembled WGS sequence"/>
</dbReference>
<evidence type="ECO:0000313" key="3">
    <source>
        <dbReference type="Proteomes" id="UP000075884"/>
    </source>
</evidence>
<protein>
    <submittedName>
        <fullName evidence="2">Uncharacterized protein</fullName>
    </submittedName>
</protein>
<evidence type="ECO:0000313" key="2">
    <source>
        <dbReference type="EnsemblMetazoa" id="ADIR006824-PA"/>
    </source>
</evidence>
<sequence>MRPSIVTFYALLAILVGYSVALPGNATIPIFARSCSLCRMYGIPRSCTTYSRAYTQCNGMWFDTEATCIKRAGIYTNDPKEGCFMA</sequence>
<dbReference type="EnsemblMetazoa" id="ADIR006824-RA">
    <property type="protein sequence ID" value="ADIR006824-PA"/>
    <property type="gene ID" value="ADIR006824"/>
</dbReference>
<feature type="chain" id="PRO_5008129892" evidence="1">
    <location>
        <begin position="22"/>
        <end position="86"/>
    </location>
</feature>
<accession>A0A182NGQ1</accession>